<dbReference type="RefSeq" id="WP_272085652.1">
    <property type="nucleotide sequence ID" value="NZ_JAQNDL010000001.1"/>
</dbReference>
<accession>A0ABT5DXK4</accession>
<dbReference type="EMBL" id="JAQNDL010000001">
    <property type="protein sequence ID" value="MDC0717167.1"/>
    <property type="molecule type" value="Genomic_DNA"/>
</dbReference>
<dbReference type="Gene3D" id="2.40.33.20">
    <property type="entry name" value="PK beta-barrel domain-like"/>
    <property type="match status" value="1"/>
</dbReference>
<sequence>MSDRDGVVVGVHVNPAGGVPKFAVGLALVTVSGVAGDRQLDLRYHGGPDRAVCLFARERIDALIAEGHPIAPGTTGENLTIAGIDWARLGAGDRLVVGDDVLLEITGPAPPCSTIAGSFTRGEFKRISDKLHPGWSRLYARVLREGVVRERAPVRLLGQAS</sequence>
<proteinExistence type="predicted"/>
<evidence type="ECO:0000313" key="3">
    <source>
        <dbReference type="Proteomes" id="UP001221686"/>
    </source>
</evidence>
<dbReference type="PROSITE" id="PS51340">
    <property type="entry name" value="MOSC"/>
    <property type="match status" value="1"/>
</dbReference>
<dbReference type="SUPFAM" id="SSF50800">
    <property type="entry name" value="PK beta-barrel domain-like"/>
    <property type="match status" value="1"/>
</dbReference>
<organism evidence="2 3">
    <name type="scientific">Nannocystis bainbridge</name>
    <dbReference type="NCBI Taxonomy" id="2995303"/>
    <lineage>
        <taxon>Bacteria</taxon>
        <taxon>Pseudomonadati</taxon>
        <taxon>Myxococcota</taxon>
        <taxon>Polyangia</taxon>
        <taxon>Nannocystales</taxon>
        <taxon>Nannocystaceae</taxon>
        <taxon>Nannocystis</taxon>
    </lineage>
</organism>
<evidence type="ECO:0000259" key="1">
    <source>
        <dbReference type="PROSITE" id="PS51340"/>
    </source>
</evidence>
<dbReference type="PANTHER" id="PTHR30212:SF2">
    <property type="entry name" value="PROTEIN YIIM"/>
    <property type="match status" value="1"/>
</dbReference>
<evidence type="ECO:0000313" key="2">
    <source>
        <dbReference type="EMBL" id="MDC0717167.1"/>
    </source>
</evidence>
<keyword evidence="3" id="KW-1185">Reference proteome</keyword>
<dbReference type="InterPro" id="IPR052353">
    <property type="entry name" value="Benzoxazolinone_Detox_Enz"/>
</dbReference>
<dbReference type="InterPro" id="IPR005302">
    <property type="entry name" value="MoCF_Sase_C"/>
</dbReference>
<feature type="domain" description="MOSC" evidence="1">
    <location>
        <begin position="21"/>
        <end position="157"/>
    </location>
</feature>
<gene>
    <name evidence="2" type="ORF">POL25_09710</name>
</gene>
<dbReference type="Pfam" id="PF03473">
    <property type="entry name" value="MOSC"/>
    <property type="match status" value="1"/>
</dbReference>
<dbReference type="Proteomes" id="UP001221686">
    <property type="component" value="Unassembled WGS sequence"/>
</dbReference>
<dbReference type="InterPro" id="IPR011037">
    <property type="entry name" value="Pyrv_Knase-like_insert_dom_sf"/>
</dbReference>
<comment type="caution">
    <text evidence="2">The sequence shown here is derived from an EMBL/GenBank/DDBJ whole genome shotgun (WGS) entry which is preliminary data.</text>
</comment>
<name>A0ABT5DXK4_9BACT</name>
<protein>
    <submittedName>
        <fullName evidence="2">MOSC domain-containing protein</fullName>
    </submittedName>
</protein>
<dbReference type="PANTHER" id="PTHR30212">
    <property type="entry name" value="PROTEIN YIIM"/>
    <property type="match status" value="1"/>
</dbReference>
<reference evidence="2 3" key="1">
    <citation type="submission" date="2022-11" db="EMBL/GenBank/DDBJ databases">
        <title>Minimal conservation of predation-associated metabolite biosynthetic gene clusters underscores biosynthetic potential of Myxococcota including descriptions for ten novel species: Archangium lansinium sp. nov., Myxococcus landrumus sp. nov., Nannocystis bai.</title>
        <authorList>
            <person name="Ahearne A."/>
            <person name="Stevens C."/>
            <person name="Dowd S."/>
        </authorList>
    </citation>
    <scope>NUCLEOTIDE SEQUENCE [LARGE SCALE GENOMIC DNA]</scope>
    <source>
        <strain evidence="2 3">BB15-2</strain>
    </source>
</reference>